<accession>A0A9X8N038</accession>
<dbReference type="EMBL" id="FRBK01000011">
    <property type="protein sequence ID" value="SHM49104.1"/>
    <property type="molecule type" value="Genomic_DNA"/>
</dbReference>
<evidence type="ECO:0000313" key="3">
    <source>
        <dbReference type="Proteomes" id="UP000184388"/>
    </source>
</evidence>
<organism evidence="2 3">
    <name type="scientific">Streptomyces yunnanensis</name>
    <dbReference type="NCBI Taxonomy" id="156453"/>
    <lineage>
        <taxon>Bacteria</taxon>
        <taxon>Bacillati</taxon>
        <taxon>Actinomycetota</taxon>
        <taxon>Actinomycetes</taxon>
        <taxon>Kitasatosporales</taxon>
        <taxon>Streptomycetaceae</taxon>
        <taxon>Streptomyces</taxon>
    </lineage>
</organism>
<name>A0A9X8N038_9ACTN</name>
<dbReference type="Proteomes" id="UP000184388">
    <property type="component" value="Unassembled WGS sequence"/>
</dbReference>
<sequence length="75" mass="8237">MPEAIEKVAWLRLDEDRLFATRTHGYRARATTRARPPRGHRPTPALVNPGGAPAPCLPSRGRCTADVLVRSHTPS</sequence>
<dbReference type="RefSeq" id="WP_073446138.1">
    <property type="nucleotide sequence ID" value="NZ_FRBK01000011.1"/>
</dbReference>
<gene>
    <name evidence="2" type="ORF">SAMN05216268_111189</name>
</gene>
<evidence type="ECO:0000256" key="1">
    <source>
        <dbReference type="SAM" id="MobiDB-lite"/>
    </source>
</evidence>
<dbReference type="AlphaFoldDB" id="A0A9X8N038"/>
<proteinExistence type="predicted"/>
<evidence type="ECO:0000313" key="2">
    <source>
        <dbReference type="EMBL" id="SHM49104.1"/>
    </source>
</evidence>
<feature type="region of interest" description="Disordered" evidence="1">
    <location>
        <begin position="26"/>
        <end position="53"/>
    </location>
</feature>
<comment type="caution">
    <text evidence="2">The sequence shown here is derived from an EMBL/GenBank/DDBJ whole genome shotgun (WGS) entry which is preliminary data.</text>
</comment>
<protein>
    <submittedName>
        <fullName evidence="2">Uncharacterized protein</fullName>
    </submittedName>
</protein>
<feature type="compositionally biased region" description="Basic residues" evidence="1">
    <location>
        <begin position="26"/>
        <end position="41"/>
    </location>
</feature>
<reference evidence="3" key="1">
    <citation type="submission" date="2016-11" db="EMBL/GenBank/DDBJ databases">
        <authorList>
            <person name="Jaros S."/>
            <person name="Januszkiewicz K."/>
            <person name="Wedrychowicz H."/>
        </authorList>
    </citation>
    <scope>NUCLEOTIDE SEQUENCE [LARGE SCALE GENOMIC DNA]</scope>
    <source>
        <strain evidence="3">CGMCC 4.3555</strain>
    </source>
</reference>